<evidence type="ECO:0000256" key="3">
    <source>
        <dbReference type="ARBA" id="ARBA00022692"/>
    </source>
</evidence>
<dbReference type="EnsemblPlants" id="Pp3c22_8950V3.1">
    <property type="protein sequence ID" value="Pp3c22_8950V3.1"/>
    <property type="gene ID" value="Pp3c22_8950"/>
</dbReference>
<dbReference type="GO" id="GO:0005516">
    <property type="term" value="F:calmodulin binding"/>
    <property type="evidence" value="ECO:0007669"/>
    <property type="project" value="UniProtKB-KW"/>
</dbReference>
<feature type="transmembrane region" description="Helical" evidence="10">
    <location>
        <begin position="343"/>
        <end position="367"/>
    </location>
</feature>
<evidence type="ECO:0000313" key="13">
    <source>
        <dbReference type="Proteomes" id="UP000006727"/>
    </source>
</evidence>
<evidence type="ECO:0000256" key="5">
    <source>
        <dbReference type="ARBA" id="ARBA00022989"/>
    </source>
</evidence>
<keyword evidence="3 8" id="KW-0812">Transmembrane</keyword>
<evidence type="ECO:0000313" key="11">
    <source>
        <dbReference type="EMBL" id="PNR30595.1"/>
    </source>
</evidence>
<evidence type="ECO:0000256" key="10">
    <source>
        <dbReference type="SAM" id="Phobius"/>
    </source>
</evidence>
<dbReference type="FunCoup" id="A0A2K1IMU0">
    <property type="interactions" value="120"/>
</dbReference>
<dbReference type="AlphaFoldDB" id="A0A2K1IMU0"/>
<dbReference type="GeneID" id="112275255"/>
<dbReference type="PANTHER" id="PTHR31942:SF77">
    <property type="entry name" value="MLO-LIKE PROTEIN 14"/>
    <property type="match status" value="1"/>
</dbReference>
<feature type="transmembrane region" description="Helical" evidence="10">
    <location>
        <begin position="260"/>
        <end position="280"/>
    </location>
</feature>
<keyword evidence="6 8" id="KW-0472">Membrane</keyword>
<protein>
    <recommendedName>
        <fullName evidence="8">MLO-like protein</fullName>
    </recommendedName>
</protein>
<proteinExistence type="inferred from homology"/>
<dbReference type="InterPro" id="IPR004326">
    <property type="entry name" value="Mlo"/>
</dbReference>
<comment type="similarity">
    <text evidence="2 8">Belongs to the MLO family.</text>
</comment>
<evidence type="ECO:0000256" key="1">
    <source>
        <dbReference type="ARBA" id="ARBA00004141"/>
    </source>
</evidence>
<keyword evidence="13" id="KW-1185">Reference proteome</keyword>
<evidence type="ECO:0000256" key="4">
    <source>
        <dbReference type="ARBA" id="ARBA00022821"/>
    </source>
</evidence>
<evidence type="ECO:0000256" key="2">
    <source>
        <dbReference type="ARBA" id="ARBA00006574"/>
    </source>
</evidence>
<comment type="function">
    <text evidence="8">May be involved in modulation of pathogen defense and leaf cell death.</text>
</comment>
<dbReference type="GO" id="GO:0016020">
    <property type="term" value="C:membrane"/>
    <property type="evidence" value="ECO:0007669"/>
    <property type="project" value="UniProtKB-SubCell"/>
</dbReference>
<dbReference type="EMBL" id="ABEU02000022">
    <property type="protein sequence ID" value="PNR30595.1"/>
    <property type="molecule type" value="Genomic_DNA"/>
</dbReference>
<evidence type="ECO:0000256" key="6">
    <source>
        <dbReference type="ARBA" id="ARBA00023136"/>
    </source>
</evidence>
<reference evidence="11 13" key="1">
    <citation type="journal article" date="2008" name="Science">
        <title>The Physcomitrella genome reveals evolutionary insights into the conquest of land by plants.</title>
        <authorList>
            <person name="Rensing S."/>
            <person name="Lang D."/>
            <person name="Zimmer A."/>
            <person name="Terry A."/>
            <person name="Salamov A."/>
            <person name="Shapiro H."/>
            <person name="Nishiyama T."/>
            <person name="Perroud P.-F."/>
            <person name="Lindquist E."/>
            <person name="Kamisugi Y."/>
            <person name="Tanahashi T."/>
            <person name="Sakakibara K."/>
            <person name="Fujita T."/>
            <person name="Oishi K."/>
            <person name="Shin-I T."/>
            <person name="Kuroki Y."/>
            <person name="Toyoda A."/>
            <person name="Suzuki Y."/>
            <person name="Hashimoto A."/>
            <person name="Yamaguchi K."/>
            <person name="Sugano A."/>
            <person name="Kohara Y."/>
            <person name="Fujiyama A."/>
            <person name="Anterola A."/>
            <person name="Aoki S."/>
            <person name="Ashton N."/>
            <person name="Barbazuk W.B."/>
            <person name="Barker E."/>
            <person name="Bennetzen J."/>
            <person name="Bezanilla M."/>
            <person name="Blankenship R."/>
            <person name="Cho S.H."/>
            <person name="Dutcher S."/>
            <person name="Estelle M."/>
            <person name="Fawcett J.A."/>
            <person name="Gundlach H."/>
            <person name="Hanada K."/>
            <person name="Heyl A."/>
            <person name="Hicks K.A."/>
            <person name="Hugh J."/>
            <person name="Lohr M."/>
            <person name="Mayer K."/>
            <person name="Melkozernov A."/>
            <person name="Murata T."/>
            <person name="Nelson D."/>
            <person name="Pils B."/>
            <person name="Prigge M."/>
            <person name="Reiss B."/>
            <person name="Renner T."/>
            <person name="Rombauts S."/>
            <person name="Rushton P."/>
            <person name="Sanderfoot A."/>
            <person name="Schween G."/>
            <person name="Shiu S.-H."/>
            <person name="Stueber K."/>
            <person name="Theodoulou F.L."/>
            <person name="Tu H."/>
            <person name="Van de Peer Y."/>
            <person name="Verrier P.J."/>
            <person name="Waters E."/>
            <person name="Wood A."/>
            <person name="Yang L."/>
            <person name="Cove D."/>
            <person name="Cuming A."/>
            <person name="Hasebe M."/>
            <person name="Lucas S."/>
            <person name="Mishler D.B."/>
            <person name="Reski R."/>
            <person name="Grigoriev I."/>
            <person name="Quatrano R.S."/>
            <person name="Boore J.L."/>
        </authorList>
    </citation>
    <scope>NUCLEOTIDE SEQUENCE [LARGE SCALE GENOMIC DNA]</scope>
    <source>
        <strain evidence="12 13">cv. Gransden 2004</strain>
    </source>
</reference>
<feature type="compositionally biased region" description="Basic and acidic residues" evidence="9">
    <location>
        <begin position="453"/>
        <end position="466"/>
    </location>
</feature>
<dbReference type="OrthoDB" id="1388414at2759"/>
<feature type="transmembrane region" description="Helical" evidence="10">
    <location>
        <begin position="59"/>
        <end position="80"/>
    </location>
</feature>
<dbReference type="PANTHER" id="PTHR31942">
    <property type="entry name" value="MLO-LIKE PROTEIN 1"/>
    <property type="match status" value="1"/>
</dbReference>
<dbReference type="Proteomes" id="UP000006727">
    <property type="component" value="Chromosome 22"/>
</dbReference>
<dbReference type="PaxDb" id="3218-PP1S12_71V6.1"/>
<evidence type="ECO:0000313" key="12">
    <source>
        <dbReference type="EnsemblPlants" id="Pp3c22_8950V3.1"/>
    </source>
</evidence>
<name>A0A2K1IMU0_PHYPA</name>
<dbReference type="EnsemblPlants" id="Pp3c22_8950V3.3">
    <property type="protein sequence ID" value="Pp3c22_8950V3.3"/>
    <property type="gene ID" value="Pp3c22_8950"/>
</dbReference>
<evidence type="ECO:0000256" key="8">
    <source>
        <dbReference type="RuleBase" id="RU280816"/>
    </source>
</evidence>
<feature type="transmembrane region" description="Helical" evidence="10">
    <location>
        <begin position="387"/>
        <end position="408"/>
    </location>
</feature>
<keyword evidence="4 8" id="KW-0611">Plant defense</keyword>
<sequence>MVSAEASERSLEFSPTWALAAVATVFVVISYIVERLLHRLGHFLTKTKRKALFSAFMKIKDELMLVGFISLAMALLQGQVTKICISSSLYNNWTPCHIGDRPNVDKGHARRLLAEKGIGGCPPGQEPFITETSLHQLHIFIFILAGVHVGYSCLTMLLALMKVRSWRRWEREAQDAAHVVNLEDIANSITFTRKSSFQKYHTAACCSTNFLFVWVICFFQQIYIPRADYITLRQSFTTTHRLSDDYDFDAYMIRSMEDEFQKIVGISAKLWAFVILFLLFNVHGVYLYFWSSFIPIILVLVIGAKLQYVVATLALEAAHAPAAYVGTLLRPRDELFWFKSPQLLLSVLHLVLFQNAFELATFLWYLWTFGWHSCLLEKNKSMVYIRLSLGLAVQLFCSLSTLPLFTLVSQMGSNYKQAVLPTRVGRALQTWHKDAKKRLKAHTSGFFNLSHKRSSEEHSLNDHTPDHGSTSPPDRPIMEDSSMIREDLENPRTATLRTPKKLKSFEIETVRLNTSVDSTTMYVQIDADLKPDERGRI</sequence>
<gene>
    <name evidence="12" type="primary">LOC112275255</name>
    <name evidence="8" type="synonym">MLO</name>
    <name evidence="11" type="ORF">PHYPA_026911</name>
</gene>
<feature type="transmembrane region" description="Helical" evidence="10">
    <location>
        <begin position="17"/>
        <end position="38"/>
    </location>
</feature>
<comment type="subcellular location">
    <subcellularLocation>
        <location evidence="1 8">Membrane</location>
        <topology evidence="1 8">Multi-pass membrane protein</topology>
    </subcellularLocation>
</comment>
<reference evidence="11 13" key="2">
    <citation type="journal article" date="2018" name="Plant J.">
        <title>The Physcomitrella patens chromosome-scale assembly reveals moss genome structure and evolution.</title>
        <authorList>
            <person name="Lang D."/>
            <person name="Ullrich K.K."/>
            <person name="Murat F."/>
            <person name="Fuchs J."/>
            <person name="Jenkins J."/>
            <person name="Haas F.B."/>
            <person name="Piednoel M."/>
            <person name="Gundlach H."/>
            <person name="Van Bel M."/>
            <person name="Meyberg R."/>
            <person name="Vives C."/>
            <person name="Morata J."/>
            <person name="Symeonidi A."/>
            <person name="Hiss M."/>
            <person name="Muchero W."/>
            <person name="Kamisugi Y."/>
            <person name="Saleh O."/>
            <person name="Blanc G."/>
            <person name="Decker E.L."/>
            <person name="van Gessel N."/>
            <person name="Grimwood J."/>
            <person name="Hayes R.D."/>
            <person name="Graham S.W."/>
            <person name="Gunter L.E."/>
            <person name="McDaniel S.F."/>
            <person name="Hoernstein S.N.W."/>
            <person name="Larsson A."/>
            <person name="Li F.W."/>
            <person name="Perroud P.F."/>
            <person name="Phillips J."/>
            <person name="Ranjan P."/>
            <person name="Rokshar D.S."/>
            <person name="Rothfels C.J."/>
            <person name="Schneider L."/>
            <person name="Shu S."/>
            <person name="Stevenson D.W."/>
            <person name="Thummler F."/>
            <person name="Tillich M."/>
            <person name="Villarreal Aguilar J.C."/>
            <person name="Widiez T."/>
            <person name="Wong G.K."/>
            <person name="Wymore A."/>
            <person name="Zhang Y."/>
            <person name="Zimmer A.D."/>
            <person name="Quatrano R.S."/>
            <person name="Mayer K.F.X."/>
            <person name="Goodstein D."/>
            <person name="Casacuberta J.M."/>
            <person name="Vandepoele K."/>
            <person name="Reski R."/>
            <person name="Cuming A.C."/>
            <person name="Tuskan G.A."/>
            <person name="Maumus F."/>
            <person name="Salse J."/>
            <person name="Schmutz J."/>
            <person name="Rensing S.A."/>
        </authorList>
    </citation>
    <scope>NUCLEOTIDE SEQUENCE [LARGE SCALE GENOMIC DNA]</scope>
    <source>
        <strain evidence="12 13">cv. Gransden 2004</strain>
    </source>
</reference>
<keyword evidence="5 8" id="KW-1133">Transmembrane helix</keyword>
<reference evidence="12" key="3">
    <citation type="submission" date="2020-12" db="UniProtKB">
        <authorList>
            <consortium name="EnsemblPlants"/>
        </authorList>
    </citation>
    <scope>IDENTIFICATION</scope>
</reference>
<evidence type="ECO:0000256" key="9">
    <source>
        <dbReference type="SAM" id="MobiDB-lite"/>
    </source>
</evidence>
<dbReference type="OMA" id="HPTCSEG"/>
<dbReference type="STRING" id="3218.A0A2K1IMU0"/>
<accession>A0A2K1IMU0</accession>
<dbReference type="KEGG" id="ppp:112275255"/>
<keyword evidence="7 8" id="KW-0568">Pathogenesis-related protein</keyword>
<feature type="transmembrane region" description="Helical" evidence="10">
    <location>
        <begin position="203"/>
        <end position="224"/>
    </location>
</feature>
<feature type="transmembrane region" description="Helical" evidence="10">
    <location>
        <begin position="287"/>
        <end position="304"/>
    </location>
</feature>
<dbReference type="Pfam" id="PF03094">
    <property type="entry name" value="Mlo"/>
    <property type="match status" value="1"/>
</dbReference>
<evidence type="ECO:0000256" key="7">
    <source>
        <dbReference type="ARBA" id="ARBA00023265"/>
    </source>
</evidence>
<dbReference type="GO" id="GO:0006952">
    <property type="term" value="P:defense response"/>
    <property type="evidence" value="ECO:0007669"/>
    <property type="project" value="UniProtKB-KW"/>
</dbReference>
<feature type="region of interest" description="Disordered" evidence="9">
    <location>
        <begin position="451"/>
        <end position="497"/>
    </location>
</feature>
<organism evidence="11">
    <name type="scientific">Physcomitrium patens</name>
    <name type="common">Spreading-leaved earth moss</name>
    <name type="synonym">Physcomitrella patens</name>
    <dbReference type="NCBI Taxonomy" id="3218"/>
    <lineage>
        <taxon>Eukaryota</taxon>
        <taxon>Viridiplantae</taxon>
        <taxon>Streptophyta</taxon>
        <taxon>Embryophyta</taxon>
        <taxon>Bryophyta</taxon>
        <taxon>Bryophytina</taxon>
        <taxon>Bryopsida</taxon>
        <taxon>Funariidae</taxon>
        <taxon>Funariales</taxon>
        <taxon>Funariaceae</taxon>
        <taxon>Physcomitrium</taxon>
    </lineage>
</organism>
<dbReference type="Gramene" id="Pp3c22_8950V3.3">
    <property type="protein sequence ID" value="Pp3c22_8950V3.3"/>
    <property type="gene ID" value="Pp3c22_8950"/>
</dbReference>
<keyword evidence="8" id="KW-0112">Calmodulin-binding</keyword>
<dbReference type="RefSeq" id="XP_024361243.1">
    <property type="nucleotide sequence ID" value="XM_024505475.2"/>
</dbReference>
<feature type="transmembrane region" description="Helical" evidence="10">
    <location>
        <begin position="137"/>
        <end position="161"/>
    </location>
</feature>
<dbReference type="Gramene" id="Pp3c22_8950V3.1">
    <property type="protein sequence ID" value="Pp3c22_8950V3.1"/>
    <property type="gene ID" value="Pp3c22_8950"/>
</dbReference>
<comment type="domain">
    <text evidence="8">The C-terminus contains a calmodulin-binding domain, which binds calmodulin in a calcium-dependent fashion.</text>
</comment>
<feature type="compositionally biased region" description="Basic and acidic residues" evidence="9">
    <location>
        <begin position="476"/>
        <end position="490"/>
    </location>
</feature>